<feature type="compositionally biased region" description="Basic and acidic residues" evidence="8">
    <location>
        <begin position="404"/>
        <end position="423"/>
    </location>
</feature>
<dbReference type="InterPro" id="IPR050879">
    <property type="entry name" value="Acyltransferase_3"/>
</dbReference>
<accession>A0ABD4XIA7</accession>
<gene>
    <name evidence="11" type="ORF">G9403_04990</name>
</gene>
<keyword evidence="7" id="KW-0012">Acyltransferase</keyword>
<feature type="transmembrane region" description="Helical" evidence="9">
    <location>
        <begin position="236"/>
        <end position="256"/>
    </location>
</feature>
<dbReference type="Proteomes" id="UP001215461">
    <property type="component" value="Unassembled WGS sequence"/>
</dbReference>
<dbReference type="EMBL" id="JAANXN010000005">
    <property type="protein sequence ID" value="MDF8371017.1"/>
    <property type="molecule type" value="Genomic_DNA"/>
</dbReference>
<comment type="caution">
    <text evidence="11">The sequence shown here is derived from an EMBL/GenBank/DDBJ whole genome shotgun (WGS) entry which is preliminary data.</text>
</comment>
<dbReference type="Pfam" id="PF01757">
    <property type="entry name" value="Acyl_transf_3"/>
    <property type="match status" value="1"/>
</dbReference>
<feature type="transmembrane region" description="Helical" evidence="9">
    <location>
        <begin position="207"/>
        <end position="224"/>
    </location>
</feature>
<dbReference type="InterPro" id="IPR036514">
    <property type="entry name" value="SGNH_hydro_sf"/>
</dbReference>
<evidence type="ECO:0000256" key="4">
    <source>
        <dbReference type="ARBA" id="ARBA00022692"/>
    </source>
</evidence>
<dbReference type="InterPro" id="IPR002656">
    <property type="entry name" value="Acyl_transf_3_dom"/>
</dbReference>
<dbReference type="PANTHER" id="PTHR23028">
    <property type="entry name" value="ACETYLTRANSFERASE"/>
    <property type="match status" value="1"/>
</dbReference>
<feature type="transmembrane region" description="Helical" evidence="9">
    <location>
        <begin position="173"/>
        <end position="192"/>
    </location>
</feature>
<evidence type="ECO:0000256" key="1">
    <source>
        <dbReference type="ARBA" id="ARBA00004651"/>
    </source>
</evidence>
<name>A0ABD4XIA7_WEIPA</name>
<keyword evidence="3" id="KW-0808">Transferase</keyword>
<evidence type="ECO:0000313" key="12">
    <source>
        <dbReference type="Proteomes" id="UP001215461"/>
    </source>
</evidence>
<dbReference type="GO" id="GO:0005886">
    <property type="term" value="C:plasma membrane"/>
    <property type="evidence" value="ECO:0007669"/>
    <property type="project" value="UniProtKB-SubCell"/>
</dbReference>
<keyword evidence="5 9" id="KW-1133">Transmembrane helix</keyword>
<evidence type="ECO:0000256" key="6">
    <source>
        <dbReference type="ARBA" id="ARBA00023136"/>
    </source>
</evidence>
<feature type="transmembrane region" description="Helical" evidence="9">
    <location>
        <begin position="301"/>
        <end position="319"/>
    </location>
</feature>
<keyword evidence="2" id="KW-1003">Cell membrane</keyword>
<evidence type="ECO:0000256" key="9">
    <source>
        <dbReference type="SAM" id="Phobius"/>
    </source>
</evidence>
<sequence length="634" mass="71650">MRWIGTNRSRYITGFDGLRAIAVIGVIIFHLWPTYLPGGWMGVPLFFVLSGYLITDQLVQEYDRNGHIKLLSFYLRRIKRLYPALLMMLLATSTYIALFARNLLYNLRAILASNMLYIYNIWATKHGESYFDSWGGASPFTHLWSLSLEGQFYLIWPIIVMILLKQPIRRRHLGVALIGLAGTSAVLLGVMYDPININRAYYGSDTRVFAILLGSALAFFWPSNRMRYNLPKPAKWHLNIWGILSFALTLLILFQLNGQWAITYKGLMFAATVVVTMLVAITAHPASFLSHTLDNSFLNYLGARSYSIYLYQLPVFIFFDRIVPKHTTLDSNVLKLAIVLILAELSYRYIENVFRKIKKPIAAVHPRQRFFEIRSVQLTMVVAMMLMIGTDYAISANATEHAKPTNNLEKRLNNNKSRIDQANKKAVATVKQTKQKTASQSSNAQSSNQSNQLALSQQDHDLMTKYQLDANQFSAIHNQSVTAVGDSVMVDIAPSLQNLMPKTVSNAQVGRQAYAVPDILQSYKDQNILSQNIVISIGTNGQINPNDLNQIMNIAGNGRQVYWINGFADRDWITPNNTLLANQAKKYSNLHIVDWASLVQKHSNWLSDDQVHPNPTSSSQYASLIAKTIASQNQ</sequence>
<dbReference type="GO" id="GO:0016746">
    <property type="term" value="F:acyltransferase activity"/>
    <property type="evidence" value="ECO:0007669"/>
    <property type="project" value="UniProtKB-KW"/>
</dbReference>
<evidence type="ECO:0000256" key="8">
    <source>
        <dbReference type="SAM" id="MobiDB-lite"/>
    </source>
</evidence>
<dbReference type="AlphaFoldDB" id="A0ABD4XIA7"/>
<organism evidence="11 12">
    <name type="scientific">Weissella paramesenteroides</name>
    <name type="common">Leuconostoc paramesenteroides</name>
    <dbReference type="NCBI Taxonomy" id="1249"/>
    <lineage>
        <taxon>Bacteria</taxon>
        <taxon>Bacillati</taxon>
        <taxon>Bacillota</taxon>
        <taxon>Bacilli</taxon>
        <taxon>Lactobacillales</taxon>
        <taxon>Lactobacillaceae</taxon>
        <taxon>Weissella</taxon>
    </lineage>
</organism>
<keyword evidence="4 9" id="KW-0812">Transmembrane</keyword>
<feature type="compositionally biased region" description="Low complexity" evidence="8">
    <location>
        <begin position="438"/>
        <end position="455"/>
    </location>
</feature>
<dbReference type="PANTHER" id="PTHR23028:SF53">
    <property type="entry name" value="ACYL_TRANSF_3 DOMAIN-CONTAINING PROTEIN"/>
    <property type="match status" value="1"/>
</dbReference>
<dbReference type="SUPFAM" id="SSF52266">
    <property type="entry name" value="SGNH hydrolase"/>
    <property type="match status" value="1"/>
</dbReference>
<evidence type="ECO:0000256" key="7">
    <source>
        <dbReference type="ARBA" id="ARBA00023315"/>
    </source>
</evidence>
<keyword evidence="6 9" id="KW-0472">Membrane</keyword>
<evidence type="ECO:0000256" key="5">
    <source>
        <dbReference type="ARBA" id="ARBA00022989"/>
    </source>
</evidence>
<dbReference type="CDD" id="cd01840">
    <property type="entry name" value="SGNH_hydrolase_yrhL_like"/>
    <property type="match status" value="1"/>
</dbReference>
<proteinExistence type="predicted"/>
<feature type="transmembrane region" description="Helical" evidence="9">
    <location>
        <begin position="268"/>
        <end position="289"/>
    </location>
</feature>
<feature type="region of interest" description="Disordered" evidence="8">
    <location>
        <begin position="404"/>
        <end position="455"/>
    </location>
</feature>
<feature type="transmembrane region" description="Helical" evidence="9">
    <location>
        <begin position="80"/>
        <end position="100"/>
    </location>
</feature>
<evidence type="ECO:0000256" key="3">
    <source>
        <dbReference type="ARBA" id="ARBA00022679"/>
    </source>
</evidence>
<feature type="transmembrane region" description="Helical" evidence="9">
    <location>
        <begin position="12"/>
        <end position="32"/>
    </location>
</feature>
<feature type="domain" description="Acyltransferase 3" evidence="10">
    <location>
        <begin position="13"/>
        <end position="341"/>
    </location>
</feature>
<dbReference type="RefSeq" id="WP_277362247.1">
    <property type="nucleotide sequence ID" value="NZ_JAANXN010000005.1"/>
</dbReference>
<evidence type="ECO:0000313" key="11">
    <source>
        <dbReference type="EMBL" id="MDF8371017.1"/>
    </source>
</evidence>
<evidence type="ECO:0000256" key="2">
    <source>
        <dbReference type="ARBA" id="ARBA00022475"/>
    </source>
</evidence>
<feature type="transmembrane region" description="Helical" evidence="9">
    <location>
        <begin position="143"/>
        <end position="164"/>
    </location>
</feature>
<reference evidence="11 12" key="1">
    <citation type="submission" date="2020-03" db="EMBL/GenBank/DDBJ databases">
        <title>Comparative genomics of Weissella paramesenteroides.</title>
        <authorList>
            <person name="Kant R."/>
            <person name="Takala T."/>
            <person name="Saris P."/>
        </authorList>
    </citation>
    <scope>NUCLEOTIDE SEQUENCE [LARGE SCALE GENOMIC DNA]</scope>
    <source>
        <strain evidence="11 12">SJ27-4</strain>
    </source>
</reference>
<evidence type="ECO:0000259" key="10">
    <source>
        <dbReference type="Pfam" id="PF01757"/>
    </source>
</evidence>
<protein>
    <submittedName>
        <fullName evidence="11">Acetyltransferase</fullName>
    </submittedName>
</protein>
<comment type="subcellular location">
    <subcellularLocation>
        <location evidence="1">Cell membrane</location>
        <topology evidence="1">Multi-pass membrane protein</topology>
    </subcellularLocation>
</comment>
<dbReference type="Gene3D" id="3.40.50.1110">
    <property type="entry name" value="SGNH hydrolase"/>
    <property type="match status" value="1"/>
</dbReference>